<dbReference type="EMBL" id="BMAV01024703">
    <property type="protein sequence ID" value="GFS35444.1"/>
    <property type="molecule type" value="Genomic_DNA"/>
</dbReference>
<dbReference type="AlphaFoldDB" id="A0A8X6KAJ8"/>
<reference evidence="1" key="1">
    <citation type="submission" date="2020-08" db="EMBL/GenBank/DDBJ databases">
        <title>Multicomponent nature underlies the extraordinary mechanical properties of spider dragline silk.</title>
        <authorList>
            <person name="Kono N."/>
            <person name="Nakamura H."/>
            <person name="Mori M."/>
            <person name="Yoshida Y."/>
            <person name="Ohtoshi R."/>
            <person name="Malay A.D."/>
            <person name="Moran D.A.P."/>
            <person name="Tomita M."/>
            <person name="Numata K."/>
            <person name="Arakawa K."/>
        </authorList>
    </citation>
    <scope>NUCLEOTIDE SEQUENCE</scope>
</reference>
<gene>
    <name evidence="2" type="ORF">TNIN_274491</name>
    <name evidence="1" type="ORF">TNIN_477251</name>
</gene>
<evidence type="ECO:0000313" key="2">
    <source>
        <dbReference type="EMBL" id="GFY72660.1"/>
    </source>
</evidence>
<name>A0A8X6KAJ8_9ARAC</name>
<dbReference type="Proteomes" id="UP000886998">
    <property type="component" value="Unassembled WGS sequence"/>
</dbReference>
<dbReference type="EMBL" id="BMAV01019572">
    <property type="protein sequence ID" value="GFY72660.1"/>
    <property type="molecule type" value="Genomic_DNA"/>
</dbReference>
<sequence length="94" mass="10995">MTAVRLDMNLIRHRKRWKAIRIPQLKKILWSKIRGCASLKKAVIKIKEPRWGQGDVCRVFIKSFGFRIKFTIQKRIGMVYCIVAGCGFRGMLKT</sequence>
<proteinExistence type="predicted"/>
<accession>A0A8X6KAJ8</accession>
<evidence type="ECO:0000313" key="1">
    <source>
        <dbReference type="EMBL" id="GFS35444.1"/>
    </source>
</evidence>
<protein>
    <submittedName>
        <fullName evidence="1">Uncharacterized protein</fullName>
    </submittedName>
</protein>
<comment type="caution">
    <text evidence="1">The sequence shown here is derived from an EMBL/GenBank/DDBJ whole genome shotgun (WGS) entry which is preliminary data.</text>
</comment>
<evidence type="ECO:0000313" key="3">
    <source>
        <dbReference type="Proteomes" id="UP000886998"/>
    </source>
</evidence>
<keyword evidence="3" id="KW-1185">Reference proteome</keyword>
<organism evidence="1 3">
    <name type="scientific">Trichonephila inaurata madagascariensis</name>
    <dbReference type="NCBI Taxonomy" id="2747483"/>
    <lineage>
        <taxon>Eukaryota</taxon>
        <taxon>Metazoa</taxon>
        <taxon>Ecdysozoa</taxon>
        <taxon>Arthropoda</taxon>
        <taxon>Chelicerata</taxon>
        <taxon>Arachnida</taxon>
        <taxon>Araneae</taxon>
        <taxon>Araneomorphae</taxon>
        <taxon>Entelegynae</taxon>
        <taxon>Araneoidea</taxon>
        <taxon>Nephilidae</taxon>
        <taxon>Trichonephila</taxon>
        <taxon>Trichonephila inaurata</taxon>
    </lineage>
</organism>